<dbReference type="GO" id="GO:0004252">
    <property type="term" value="F:serine-type endopeptidase activity"/>
    <property type="evidence" value="ECO:0007669"/>
    <property type="project" value="InterPro"/>
</dbReference>
<dbReference type="PROSITE" id="PS00134">
    <property type="entry name" value="TRYPSIN_HIS"/>
    <property type="match status" value="1"/>
</dbReference>
<reference evidence="12 13" key="1">
    <citation type="journal article" date="2013" name="ISME J.">
        <title>Comparative genomics of pathogenic lineages of Vibrio nigripulchritudo identifies virulence-associated traits.</title>
        <authorList>
            <person name="Goudenege D."/>
            <person name="Labreuche Y."/>
            <person name="Krin E."/>
            <person name="Ansquer D."/>
            <person name="Mangenot S."/>
            <person name="Calteau A."/>
            <person name="Medigue C."/>
            <person name="Mazel D."/>
            <person name="Polz M.F."/>
            <person name="Le Roux F."/>
        </authorList>
    </citation>
    <scope>NUCLEOTIDE SEQUENCE [LARGE SCALE GENOMIC DNA]</scope>
    <source>
        <strain evidence="13">SnF1</strain>
    </source>
</reference>
<dbReference type="Gene3D" id="2.10.10.20">
    <property type="entry name" value="Carbohydrate-binding module superfamily 5/12"/>
    <property type="match status" value="1"/>
</dbReference>
<feature type="domain" description="Peptidase S1" evidence="11">
    <location>
        <begin position="33"/>
        <end position="260"/>
    </location>
</feature>
<feature type="signal peptide" evidence="10">
    <location>
        <begin position="1"/>
        <end position="24"/>
    </location>
</feature>
<dbReference type="InterPro" id="IPR043504">
    <property type="entry name" value="Peptidase_S1_PA_chymotrypsin"/>
</dbReference>
<dbReference type="InterPro" id="IPR001254">
    <property type="entry name" value="Trypsin_dom"/>
</dbReference>
<keyword evidence="2" id="KW-0964">Secreted</keyword>
<evidence type="ECO:0000256" key="8">
    <source>
        <dbReference type="ARBA" id="ARBA00023157"/>
    </source>
</evidence>
<evidence type="ECO:0000256" key="7">
    <source>
        <dbReference type="ARBA" id="ARBA00023145"/>
    </source>
</evidence>
<dbReference type="Proteomes" id="UP000016895">
    <property type="component" value="Chromosome 2"/>
</dbReference>
<dbReference type="GO" id="GO:0006508">
    <property type="term" value="P:proteolysis"/>
    <property type="evidence" value="ECO:0007669"/>
    <property type="project" value="UniProtKB-KW"/>
</dbReference>
<keyword evidence="7" id="KW-0865">Zymogen</keyword>
<dbReference type="AlphaFoldDB" id="U4KBE8"/>
<sequence>MMNGKLRLLSALIAGSFCIANANAAESDVQPRIIGGSEVSHSSVPYQVALTRNGGQFCGGTLIDTNWVVTAAHCVDNASAGSVQIRVGVTDLRTSQGETHNVSQIIVHEGWGSSTASSNDIALLRLASPVGSQYAIAKLPTPEIKAQIASVGSSVKVSGWGRNVAAIASGSPVLKATDLNIISNSECAQRNNASVSDDYICGYRANTSACMGDSGGPFVKRSGNEYYLIGAVSWGPRTCDAATAFADVTHFTPWITQKSGVSPDGGGTTPPPPPPTDACSDVAAWELYKQYNQGDRVVANGTLFEANYRHYGVNPFSDYWGYWTMVQTCN</sequence>
<gene>
    <name evidence="12" type="ORF">VIBNI_B0363</name>
</gene>
<dbReference type="SUPFAM" id="SSF51055">
    <property type="entry name" value="Carbohydrate binding domain"/>
    <property type="match status" value="1"/>
</dbReference>
<evidence type="ECO:0000256" key="3">
    <source>
        <dbReference type="ARBA" id="ARBA00022670"/>
    </source>
</evidence>
<keyword evidence="8" id="KW-1015">Disulfide bond</keyword>
<dbReference type="PANTHER" id="PTHR24256">
    <property type="entry name" value="TRYPTASE-RELATED"/>
    <property type="match status" value="1"/>
</dbReference>
<protein>
    <submittedName>
        <fullName evidence="12">Putative Peptidase S1 and S6, chymotrypsin/Hap</fullName>
    </submittedName>
</protein>
<evidence type="ECO:0000256" key="2">
    <source>
        <dbReference type="ARBA" id="ARBA00022525"/>
    </source>
</evidence>
<dbReference type="GO" id="GO:0004553">
    <property type="term" value="F:hydrolase activity, hydrolyzing O-glycosyl compounds"/>
    <property type="evidence" value="ECO:0007669"/>
    <property type="project" value="InterPro"/>
</dbReference>
<feature type="chain" id="PRO_5004650207" evidence="10">
    <location>
        <begin position="25"/>
        <end position="330"/>
    </location>
</feature>
<keyword evidence="3 9" id="KW-0645">Protease</keyword>
<evidence type="ECO:0000256" key="6">
    <source>
        <dbReference type="ARBA" id="ARBA00022825"/>
    </source>
</evidence>
<dbReference type="GO" id="GO:0005975">
    <property type="term" value="P:carbohydrate metabolic process"/>
    <property type="evidence" value="ECO:0007669"/>
    <property type="project" value="InterPro"/>
</dbReference>
<dbReference type="RefSeq" id="WP_022560821.1">
    <property type="nucleotide sequence ID" value="NC_022543.1"/>
</dbReference>
<dbReference type="SMART" id="SM00020">
    <property type="entry name" value="Tryp_SPc"/>
    <property type="match status" value="1"/>
</dbReference>
<name>U4KBE8_9VIBR</name>
<keyword evidence="13" id="KW-1185">Reference proteome</keyword>
<proteinExistence type="predicted"/>
<dbReference type="InterPro" id="IPR001314">
    <property type="entry name" value="Peptidase_S1A"/>
</dbReference>
<dbReference type="InterPro" id="IPR051487">
    <property type="entry name" value="Ser/Thr_Proteases_Immune/Dev"/>
</dbReference>
<dbReference type="GO" id="GO:0005576">
    <property type="term" value="C:extracellular region"/>
    <property type="evidence" value="ECO:0007669"/>
    <property type="project" value="UniProtKB-SubCell"/>
</dbReference>
<dbReference type="PRINTS" id="PR00722">
    <property type="entry name" value="CHYMOTRYPSIN"/>
</dbReference>
<dbReference type="PATRIC" id="fig|1260221.3.peg.4040"/>
<dbReference type="InterPro" id="IPR033116">
    <property type="entry name" value="TRYPSIN_SER"/>
</dbReference>
<comment type="subcellular location">
    <subcellularLocation>
        <location evidence="1">Secreted</location>
    </subcellularLocation>
</comment>
<evidence type="ECO:0000313" key="13">
    <source>
        <dbReference type="Proteomes" id="UP000016895"/>
    </source>
</evidence>
<dbReference type="InterPro" id="IPR009003">
    <property type="entry name" value="Peptidase_S1_PA"/>
</dbReference>
<dbReference type="PROSITE" id="PS50240">
    <property type="entry name" value="TRYPSIN_DOM"/>
    <property type="match status" value="1"/>
</dbReference>
<dbReference type="FunFam" id="2.40.10.10:FF:000146">
    <property type="entry name" value="Serine protease 53"/>
    <property type="match status" value="1"/>
</dbReference>
<dbReference type="CDD" id="cd00190">
    <property type="entry name" value="Tryp_SPc"/>
    <property type="match status" value="1"/>
</dbReference>
<dbReference type="EMBL" id="FO203527">
    <property type="protein sequence ID" value="CCO60180.1"/>
    <property type="molecule type" value="Genomic_DNA"/>
</dbReference>
<dbReference type="InterPro" id="IPR018114">
    <property type="entry name" value="TRYPSIN_HIS"/>
</dbReference>
<dbReference type="InterPro" id="IPR036573">
    <property type="entry name" value="CBM_sf_5/12"/>
</dbReference>
<organism evidence="12 13">
    <name type="scientific">Vibrio nigripulchritudo</name>
    <dbReference type="NCBI Taxonomy" id="28173"/>
    <lineage>
        <taxon>Bacteria</taxon>
        <taxon>Pseudomonadati</taxon>
        <taxon>Pseudomonadota</taxon>
        <taxon>Gammaproteobacteria</taxon>
        <taxon>Vibrionales</taxon>
        <taxon>Vibrionaceae</taxon>
        <taxon>Vibrio</taxon>
    </lineage>
</organism>
<evidence type="ECO:0000256" key="1">
    <source>
        <dbReference type="ARBA" id="ARBA00004613"/>
    </source>
</evidence>
<dbReference type="STRING" id="28173.VIBNI_B0363"/>
<evidence type="ECO:0000259" key="11">
    <source>
        <dbReference type="PROSITE" id="PS50240"/>
    </source>
</evidence>
<dbReference type="Gene3D" id="2.40.10.10">
    <property type="entry name" value="Trypsin-like serine proteases"/>
    <property type="match status" value="1"/>
</dbReference>
<dbReference type="KEGG" id="vni:VIBNI_B0363"/>
<dbReference type="Pfam" id="PF00089">
    <property type="entry name" value="Trypsin"/>
    <property type="match status" value="1"/>
</dbReference>
<keyword evidence="5 9" id="KW-0378">Hydrolase</keyword>
<evidence type="ECO:0000256" key="9">
    <source>
        <dbReference type="RuleBase" id="RU363034"/>
    </source>
</evidence>
<keyword evidence="6 9" id="KW-0720">Serine protease</keyword>
<dbReference type="SUPFAM" id="SSF50494">
    <property type="entry name" value="Trypsin-like serine proteases"/>
    <property type="match status" value="1"/>
</dbReference>
<accession>U4KBE8</accession>
<evidence type="ECO:0000313" key="12">
    <source>
        <dbReference type="EMBL" id="CCO60180.1"/>
    </source>
</evidence>
<keyword evidence="4 10" id="KW-0732">Signal</keyword>
<evidence type="ECO:0000256" key="5">
    <source>
        <dbReference type="ARBA" id="ARBA00022801"/>
    </source>
</evidence>
<evidence type="ECO:0000256" key="10">
    <source>
        <dbReference type="SAM" id="SignalP"/>
    </source>
</evidence>
<dbReference type="PROSITE" id="PS00135">
    <property type="entry name" value="TRYPSIN_SER"/>
    <property type="match status" value="1"/>
</dbReference>
<dbReference type="GO" id="GO:0030246">
    <property type="term" value="F:carbohydrate binding"/>
    <property type="evidence" value="ECO:0007669"/>
    <property type="project" value="InterPro"/>
</dbReference>
<evidence type="ECO:0000256" key="4">
    <source>
        <dbReference type="ARBA" id="ARBA00022729"/>
    </source>
</evidence>